<evidence type="ECO:0000256" key="1">
    <source>
        <dbReference type="SAM" id="Phobius"/>
    </source>
</evidence>
<dbReference type="Pfam" id="PF13127">
    <property type="entry name" value="DUF3955"/>
    <property type="match status" value="1"/>
</dbReference>
<comment type="caution">
    <text evidence="4">The sequence shown here is derived from an EMBL/GenBank/DDBJ whole genome shotgun (WGS) entry which is preliminary data.</text>
</comment>
<evidence type="ECO:0000313" key="5">
    <source>
        <dbReference type="Proteomes" id="UP001245561"/>
    </source>
</evidence>
<reference evidence="4 6" key="1">
    <citation type="submission" date="2023-03" db="EMBL/GenBank/DDBJ databases">
        <authorList>
            <person name="Shen W."/>
            <person name="Cai J."/>
        </authorList>
    </citation>
    <scope>NUCLEOTIDE SEQUENCE</scope>
    <source>
        <strain evidence="4">P55-2</strain>
        <strain evidence="3 6">P72-2</strain>
    </source>
</reference>
<dbReference type="EMBL" id="JARPYR010000017">
    <property type="protein sequence ID" value="MDT2597221.1"/>
    <property type="molecule type" value="Genomic_DNA"/>
</dbReference>
<evidence type="ECO:0000313" key="6">
    <source>
        <dbReference type="Proteomes" id="UP001256547"/>
    </source>
</evidence>
<dbReference type="Proteomes" id="UP001245561">
    <property type="component" value="Unassembled WGS sequence"/>
</dbReference>
<feature type="transmembrane region" description="Helical" evidence="1">
    <location>
        <begin position="7"/>
        <end position="25"/>
    </location>
</feature>
<keyword evidence="1" id="KW-1133">Transmembrane helix</keyword>
<dbReference type="Proteomes" id="UP001256547">
    <property type="component" value="Unassembled WGS sequence"/>
</dbReference>
<gene>
    <name evidence="4" type="ORF">P7D36_08105</name>
    <name evidence="3" type="ORF">P7D39_09425</name>
</gene>
<keyword evidence="1" id="KW-0812">Transmembrane</keyword>
<evidence type="ECO:0000313" key="4">
    <source>
        <dbReference type="EMBL" id="MDT2637469.1"/>
    </source>
</evidence>
<evidence type="ECO:0000259" key="2">
    <source>
        <dbReference type="Pfam" id="PF13127"/>
    </source>
</evidence>
<feature type="transmembrane region" description="Helical" evidence="1">
    <location>
        <begin position="37"/>
        <end position="60"/>
    </location>
</feature>
<protein>
    <submittedName>
        <fullName evidence="4">DUF3955 domain-containing protein</fullName>
    </submittedName>
</protein>
<keyword evidence="6" id="KW-1185">Reference proteome</keyword>
<dbReference type="AlphaFoldDB" id="A0AAW8TLB0"/>
<feature type="domain" description="DUF3955" evidence="2">
    <location>
        <begin position="3"/>
        <end position="57"/>
    </location>
</feature>
<dbReference type="RefSeq" id="WP_137604376.1">
    <property type="nucleotide sequence ID" value="NZ_JARPYR010000017.1"/>
</dbReference>
<proteinExistence type="predicted"/>
<keyword evidence="1" id="KW-0472">Membrane</keyword>
<name>A0AAW8TLB0_9ENTE</name>
<organism evidence="4 5">
    <name type="scientific">Enterococcus dongliensis</name>
    <dbReference type="NCBI Taxonomy" id="2559925"/>
    <lineage>
        <taxon>Bacteria</taxon>
        <taxon>Bacillati</taxon>
        <taxon>Bacillota</taxon>
        <taxon>Bacilli</taxon>
        <taxon>Lactobacillales</taxon>
        <taxon>Enterococcaceae</taxon>
        <taxon>Enterococcus</taxon>
    </lineage>
</organism>
<accession>A0AAW8TLB0</accession>
<dbReference type="EMBL" id="JARPYT010000010">
    <property type="protein sequence ID" value="MDT2637469.1"/>
    <property type="molecule type" value="Genomic_DNA"/>
</dbReference>
<dbReference type="InterPro" id="IPR025016">
    <property type="entry name" value="DUF3955"/>
</dbReference>
<dbReference type="GeneID" id="86908974"/>
<evidence type="ECO:0000313" key="3">
    <source>
        <dbReference type="EMBL" id="MDT2597221.1"/>
    </source>
</evidence>
<sequence>MGKYSISGLFFIASIFLFAIATLIGSHLDANGLLIEPAFFCIPLGYLALLISFLTALYDFTKEKIFKNSK</sequence>